<sequence>MILHLLKTDWQRLRWPILGLWILILLSALPWLLHSPGSFTAPWWTRSGWNGSLPDSAIGPRNSIPPIFNIALSFAALALSATIGMAGIRWQGATPIRPLTQASAKLLALMAFIVLPLLLSGCAVLLIHRFPLATILAAGLGTTTSLVFLHSVSALFGRLCSTGWTWLAGVAALTGLSVIVKQTNLGHGLSIFFSDSWAVGKGPQLWAQCTLALLAMLLFPRLLRASPGQPRAVATGIFSILIAAVVTRSVPVRALIPAPDEVASSALQEIAPDYQQSSLEIEDQGPYGNNGVVKLIIPTTTTGALPPGTSIVWNDDSVPSSGEKSMQHIFPAINSPGDRAAIAPYLPAPLHPLPPGYSRREHVVTYEIPSSELTAKEEFLIPLKGNLFRYDRIVDSPLTENPVSQRSGAYTFSFRQIRSDSRILIELAIQRPMLGASKDPAQLQTPTAETDGFRIFLYSPGDDRCLGLSVELRQSVLIPGGATLIRRVLAPNNDDRNLKLDRSGLRLLIFRPVSLANIKRTLTVVPGDSWHIATDNDWLRFRNYHLGLAAYLQNHRPFRPDPEQATEAEVARYIRTVSATLELNSDGSGPGLSGRDLAEYAPRFSELLTLHARRDTCADSIEFGTPDAQRDLVLKTLQENPSNVYQFAPTLVHRAWTREAIDILIQQLESSLSSSPGYGNTWYRLQALVEAIATLEDPKTYPHLLQALETSNSWAIYDTVRKLPGITPALDESIARMSHDLNPIQVLADGRHDDYFRVFDAFRPGVRHGNPEALEKLLELWRLLPRERFRFGMIRPLANLVQPEPAIPETTEAWIAFLSGKSREDFTYDSLTQKWHAPSTSE</sequence>
<keyword evidence="1" id="KW-0472">Membrane</keyword>
<reference evidence="3" key="1">
    <citation type="journal article" date="2019" name="Int. J. Syst. Evol. Microbiol.">
        <title>The Global Catalogue of Microorganisms (GCM) 10K type strain sequencing project: providing services to taxonomists for standard genome sequencing and annotation.</title>
        <authorList>
            <consortium name="The Broad Institute Genomics Platform"/>
            <consortium name="The Broad Institute Genome Sequencing Center for Infectious Disease"/>
            <person name="Wu L."/>
            <person name="Ma J."/>
        </authorList>
    </citation>
    <scope>NUCLEOTIDE SEQUENCE [LARGE SCALE GENOMIC DNA]</scope>
    <source>
        <strain evidence="3">CGMCC 4.1467</strain>
    </source>
</reference>
<evidence type="ECO:0008006" key="4">
    <source>
        <dbReference type="Google" id="ProtNLM"/>
    </source>
</evidence>
<keyword evidence="1" id="KW-0812">Transmembrane</keyword>
<organism evidence="2 3">
    <name type="scientific">Haloferula chungangensis</name>
    <dbReference type="NCBI Taxonomy" id="1048331"/>
    <lineage>
        <taxon>Bacteria</taxon>
        <taxon>Pseudomonadati</taxon>
        <taxon>Verrucomicrobiota</taxon>
        <taxon>Verrucomicrobiia</taxon>
        <taxon>Verrucomicrobiales</taxon>
        <taxon>Verrucomicrobiaceae</taxon>
        <taxon>Haloferula</taxon>
    </lineage>
</organism>
<feature type="transmembrane region" description="Helical" evidence="1">
    <location>
        <begin position="205"/>
        <end position="223"/>
    </location>
</feature>
<feature type="transmembrane region" description="Helical" evidence="1">
    <location>
        <begin position="232"/>
        <end position="250"/>
    </location>
</feature>
<feature type="transmembrane region" description="Helical" evidence="1">
    <location>
        <begin position="164"/>
        <end position="185"/>
    </location>
</feature>
<evidence type="ECO:0000256" key="1">
    <source>
        <dbReference type="SAM" id="Phobius"/>
    </source>
</evidence>
<accession>A0ABW2LDA9</accession>
<dbReference type="RefSeq" id="WP_379715993.1">
    <property type="nucleotide sequence ID" value="NZ_JBHTBS010000015.1"/>
</dbReference>
<dbReference type="Proteomes" id="UP001596472">
    <property type="component" value="Unassembled WGS sequence"/>
</dbReference>
<keyword evidence="1" id="KW-1133">Transmembrane helix</keyword>
<feature type="transmembrane region" description="Helical" evidence="1">
    <location>
        <begin position="67"/>
        <end position="86"/>
    </location>
</feature>
<dbReference type="EMBL" id="JBHTBS010000015">
    <property type="protein sequence ID" value="MFC7339349.1"/>
    <property type="molecule type" value="Genomic_DNA"/>
</dbReference>
<proteinExistence type="predicted"/>
<feature type="transmembrane region" description="Helical" evidence="1">
    <location>
        <begin position="133"/>
        <end position="157"/>
    </location>
</feature>
<name>A0ABW2LDA9_9BACT</name>
<protein>
    <recommendedName>
        <fullName evidence="4">DUF3488 domain-containing protein</fullName>
    </recommendedName>
</protein>
<comment type="caution">
    <text evidence="2">The sequence shown here is derived from an EMBL/GenBank/DDBJ whole genome shotgun (WGS) entry which is preliminary data.</text>
</comment>
<evidence type="ECO:0000313" key="3">
    <source>
        <dbReference type="Proteomes" id="UP001596472"/>
    </source>
</evidence>
<feature type="transmembrane region" description="Helical" evidence="1">
    <location>
        <begin position="12"/>
        <end position="33"/>
    </location>
</feature>
<feature type="transmembrane region" description="Helical" evidence="1">
    <location>
        <begin position="106"/>
        <end position="127"/>
    </location>
</feature>
<keyword evidence="3" id="KW-1185">Reference proteome</keyword>
<gene>
    <name evidence="2" type="ORF">ACFQY0_19310</name>
</gene>
<evidence type="ECO:0000313" key="2">
    <source>
        <dbReference type="EMBL" id="MFC7339349.1"/>
    </source>
</evidence>